<evidence type="ECO:0000313" key="1">
    <source>
        <dbReference type="EMBL" id="KAG2211160.1"/>
    </source>
</evidence>
<protein>
    <submittedName>
        <fullName evidence="1">Uncharacterized protein</fullName>
    </submittedName>
</protein>
<reference evidence="1" key="1">
    <citation type="submission" date="2020-12" db="EMBL/GenBank/DDBJ databases">
        <title>Metabolic potential, ecology and presence of endohyphal bacteria is reflected in genomic diversity of Mucoromycotina.</title>
        <authorList>
            <person name="Muszewska A."/>
            <person name="Okrasinska A."/>
            <person name="Steczkiewicz K."/>
            <person name="Drgas O."/>
            <person name="Orlowska M."/>
            <person name="Perlinska-Lenart U."/>
            <person name="Aleksandrzak-Piekarczyk T."/>
            <person name="Szatraj K."/>
            <person name="Zielenkiewicz U."/>
            <person name="Pilsyk S."/>
            <person name="Malc E."/>
            <person name="Mieczkowski P."/>
            <person name="Kruszewska J.S."/>
            <person name="Biernat P."/>
            <person name="Pawlowska J."/>
        </authorList>
    </citation>
    <scope>NUCLEOTIDE SEQUENCE</scope>
    <source>
        <strain evidence="1">WA0000017839</strain>
    </source>
</reference>
<comment type="caution">
    <text evidence="1">The sequence shown here is derived from an EMBL/GenBank/DDBJ whole genome shotgun (WGS) entry which is preliminary data.</text>
</comment>
<dbReference type="AlphaFoldDB" id="A0A8H7V8J0"/>
<proteinExistence type="predicted"/>
<name>A0A8H7V8J0_9FUNG</name>
<keyword evidence="2" id="KW-1185">Reference proteome</keyword>
<dbReference type="OrthoDB" id="2264791at2759"/>
<gene>
    <name evidence="1" type="ORF">INT47_006279</name>
</gene>
<evidence type="ECO:0000313" key="2">
    <source>
        <dbReference type="Proteomes" id="UP000603453"/>
    </source>
</evidence>
<dbReference type="Proteomes" id="UP000603453">
    <property type="component" value="Unassembled WGS sequence"/>
</dbReference>
<accession>A0A8H7V8J0</accession>
<sequence length="179" mass="20508">MEEILTFIKKYTHLFDRQRVNDLGKWLKASKIHLVDSPIKRVYLSDALKNVVSYLDKYQTYIKSLKKDGHSIIGYARDKLSARDKKQDIELENGNTQDMLNFLKNQEKVCLVVIDFAGLSTNSEDLRQFVSDNESLQKIIVDTLPFNNKVTIFDRASILGASQANGGRQKFVETFTKNG</sequence>
<dbReference type="EMBL" id="JAEPRD010000009">
    <property type="protein sequence ID" value="KAG2211160.1"/>
    <property type="molecule type" value="Genomic_DNA"/>
</dbReference>
<organism evidence="1 2">
    <name type="scientific">Mucor saturninus</name>
    <dbReference type="NCBI Taxonomy" id="64648"/>
    <lineage>
        <taxon>Eukaryota</taxon>
        <taxon>Fungi</taxon>
        <taxon>Fungi incertae sedis</taxon>
        <taxon>Mucoromycota</taxon>
        <taxon>Mucoromycotina</taxon>
        <taxon>Mucoromycetes</taxon>
        <taxon>Mucorales</taxon>
        <taxon>Mucorineae</taxon>
        <taxon>Mucoraceae</taxon>
        <taxon>Mucor</taxon>
    </lineage>
</organism>